<evidence type="ECO:0000259" key="4">
    <source>
        <dbReference type="PROSITE" id="PS51160"/>
    </source>
</evidence>
<protein>
    <recommendedName>
        <fullName evidence="4">Acylphosphatase-like domain-containing protein</fullName>
    </recommendedName>
</protein>
<comment type="similarity">
    <text evidence="2">Belongs to the acylphosphatase family.</text>
</comment>
<feature type="compositionally biased region" description="Basic and acidic residues" evidence="3">
    <location>
        <begin position="96"/>
        <end position="115"/>
    </location>
</feature>
<proteinExistence type="inferred from homology"/>
<feature type="region of interest" description="Disordered" evidence="3">
    <location>
        <begin position="95"/>
        <end position="115"/>
    </location>
</feature>
<evidence type="ECO:0000256" key="2">
    <source>
        <dbReference type="RuleBase" id="RU004168"/>
    </source>
</evidence>
<sequence length="115" mass="12376">MQGSPPGARPMTAGEDPVADDTAVETVEIRIKGRIDAASFAEFVSHYSRRLDLDGGCRMADADTLTITVKGRRALVEMLATACSLGPARSLVNDIQVRRRPGETTPGKTRDPDSY</sequence>
<dbReference type="InterPro" id="IPR001792">
    <property type="entry name" value="Acylphosphatase-like_dom"/>
</dbReference>
<comment type="caution">
    <text evidence="5">The sequence shown here is derived from an EMBL/GenBank/DDBJ whole genome shotgun (WGS) entry which is preliminary data.</text>
</comment>
<keyword evidence="6" id="KW-1185">Reference proteome</keyword>
<dbReference type="Gene3D" id="3.30.70.100">
    <property type="match status" value="1"/>
</dbReference>
<feature type="region of interest" description="Disordered" evidence="3">
    <location>
        <begin position="1"/>
        <end position="21"/>
    </location>
</feature>
<dbReference type="EMBL" id="MLCA01000014">
    <property type="protein sequence ID" value="MEE7493343.1"/>
    <property type="molecule type" value="Genomic_DNA"/>
</dbReference>
<dbReference type="InterPro" id="IPR036046">
    <property type="entry name" value="Acylphosphatase-like_dom_sf"/>
</dbReference>
<accession>A0ABU7TU59</accession>
<dbReference type="PROSITE" id="PS51160">
    <property type="entry name" value="ACYLPHOSPHATASE_3"/>
    <property type="match status" value="1"/>
</dbReference>
<name>A0ABU7TU59_9HYPH</name>
<evidence type="ECO:0000256" key="3">
    <source>
        <dbReference type="SAM" id="MobiDB-lite"/>
    </source>
</evidence>
<dbReference type="Pfam" id="PF00708">
    <property type="entry name" value="Acylphosphatase"/>
    <property type="match status" value="1"/>
</dbReference>
<reference evidence="5 6" key="1">
    <citation type="journal article" date="2012" name="Genet. Mol. Biol.">
        <title>Analysis of 16S rRNA and mxaF genes revealing insights into Methylobacterium niche-specific plant association.</title>
        <authorList>
            <person name="Dourado M.N."/>
            <person name="Andreote F.D."/>
            <person name="Dini-Andreote F."/>
            <person name="Conti R."/>
            <person name="Araujo J.M."/>
            <person name="Araujo W.L."/>
        </authorList>
    </citation>
    <scope>NUCLEOTIDE SEQUENCE [LARGE SCALE GENOMIC DNA]</scope>
    <source>
        <strain evidence="5 6">TC3-10</strain>
    </source>
</reference>
<comment type="caution">
    <text evidence="1">Lacks conserved residue(s) required for the propagation of feature annotation.</text>
</comment>
<organism evidence="5 6">
    <name type="scientific">Methylobacterium oryzae</name>
    <dbReference type="NCBI Taxonomy" id="334852"/>
    <lineage>
        <taxon>Bacteria</taxon>
        <taxon>Pseudomonadati</taxon>
        <taxon>Pseudomonadota</taxon>
        <taxon>Alphaproteobacteria</taxon>
        <taxon>Hyphomicrobiales</taxon>
        <taxon>Methylobacteriaceae</taxon>
        <taxon>Methylobacterium</taxon>
    </lineage>
</organism>
<feature type="domain" description="Acylphosphatase-like" evidence="4">
    <location>
        <begin position="26"/>
        <end position="115"/>
    </location>
</feature>
<dbReference type="SUPFAM" id="SSF54975">
    <property type="entry name" value="Acylphosphatase/BLUF domain-like"/>
    <property type="match status" value="1"/>
</dbReference>
<gene>
    <name evidence="5" type="ORF">MOTC310_23940</name>
</gene>
<evidence type="ECO:0000313" key="6">
    <source>
        <dbReference type="Proteomes" id="UP001355206"/>
    </source>
</evidence>
<evidence type="ECO:0000313" key="5">
    <source>
        <dbReference type="EMBL" id="MEE7493343.1"/>
    </source>
</evidence>
<dbReference type="Proteomes" id="UP001355206">
    <property type="component" value="Unassembled WGS sequence"/>
</dbReference>
<evidence type="ECO:0000256" key="1">
    <source>
        <dbReference type="PROSITE-ProRule" id="PRU00520"/>
    </source>
</evidence>